<dbReference type="EMBL" id="QYYD01000008">
    <property type="protein sequence ID" value="RJF75405.1"/>
    <property type="molecule type" value="Genomic_DNA"/>
</dbReference>
<dbReference type="AlphaFoldDB" id="A0A418VH08"/>
<sequence length="268" mass="28829">MSQQLGIVLMIDSAAAIEAGSLEGNIYLVDNGKSAGSTGEGTPHLVTKINGVRITGQPDVQVLNWLPYGVSSPPPTLPQPFFLDAPSREALARHVQSAEPRLAARRLSAQRLAAGEEPAPVPEPEPEPVLPRLTRRIVDVLGRDLREAASPALRANIAARAAPEGTRVHYPNPLISNIYGEAVDLRVIYPAQYGSPDLFSDGLYWSASVDTSRVGYYSYLIDVVLFYSELSGGQWVERSITLPYAAYLDVTDHTAINGFSATPAILPA</sequence>
<dbReference type="OrthoDB" id="3465830at2"/>
<organism evidence="1 2">
    <name type="scientific">Rhodopseudomonas palustris</name>
    <dbReference type="NCBI Taxonomy" id="1076"/>
    <lineage>
        <taxon>Bacteria</taxon>
        <taxon>Pseudomonadati</taxon>
        <taxon>Pseudomonadota</taxon>
        <taxon>Alphaproteobacteria</taxon>
        <taxon>Hyphomicrobiales</taxon>
        <taxon>Nitrobacteraceae</taxon>
        <taxon>Rhodopseudomonas</taxon>
    </lineage>
</organism>
<comment type="caution">
    <text evidence="1">The sequence shown here is derived from an EMBL/GenBank/DDBJ whole genome shotgun (WGS) entry which is preliminary data.</text>
</comment>
<accession>A0A418VH08</accession>
<proteinExistence type="predicted"/>
<dbReference type="RefSeq" id="WP_119856308.1">
    <property type="nucleotide sequence ID" value="NZ_QYYD01000008.1"/>
</dbReference>
<evidence type="ECO:0000313" key="1">
    <source>
        <dbReference type="EMBL" id="RJF75405.1"/>
    </source>
</evidence>
<name>A0A418VH08_RHOPL</name>
<protein>
    <submittedName>
        <fullName evidence="1">Uncharacterized protein</fullName>
    </submittedName>
</protein>
<reference evidence="1 2" key="1">
    <citation type="submission" date="2018-09" db="EMBL/GenBank/DDBJ databases">
        <title>Draft genome sequence of Rhodopseudomonas palustris 2.1.18.</title>
        <authorList>
            <person name="Robertson S.L."/>
            <person name="Meyer T.E."/>
            <person name="Kyndt J.A."/>
        </authorList>
    </citation>
    <scope>NUCLEOTIDE SEQUENCE [LARGE SCALE GENOMIC DNA]</scope>
    <source>
        <strain evidence="1 2">2.1.18</strain>
    </source>
</reference>
<dbReference type="Proteomes" id="UP000285523">
    <property type="component" value="Unassembled WGS sequence"/>
</dbReference>
<gene>
    <name evidence="1" type="ORF">D4Q52_09480</name>
</gene>
<evidence type="ECO:0000313" key="2">
    <source>
        <dbReference type="Proteomes" id="UP000285523"/>
    </source>
</evidence>